<evidence type="ECO:0000313" key="1">
    <source>
        <dbReference type="EMBL" id="SHH44202.1"/>
    </source>
</evidence>
<gene>
    <name evidence="1" type="ORF">SAMN02745124_00534</name>
</gene>
<reference evidence="1 2" key="1">
    <citation type="submission" date="2016-11" db="EMBL/GenBank/DDBJ databases">
        <authorList>
            <person name="Jaros S."/>
            <person name="Januszkiewicz K."/>
            <person name="Wedrychowicz H."/>
        </authorList>
    </citation>
    <scope>NUCLEOTIDE SEQUENCE [LARGE SCALE GENOMIC DNA]</scope>
    <source>
        <strain evidence="1 2">DSM 9705</strain>
    </source>
</reference>
<dbReference type="OrthoDB" id="5431608at2"/>
<protein>
    <submittedName>
        <fullName evidence="1">Uncharacterized protein</fullName>
    </submittedName>
</protein>
<dbReference type="AlphaFoldDB" id="A0A1M5T0N5"/>
<dbReference type="EMBL" id="FQXS01000002">
    <property type="protein sequence ID" value="SHH44202.1"/>
    <property type="molecule type" value="Genomic_DNA"/>
</dbReference>
<dbReference type="Proteomes" id="UP000184139">
    <property type="component" value="Unassembled WGS sequence"/>
</dbReference>
<accession>A0A1M5T0N5</accession>
<proteinExistence type="predicted"/>
<dbReference type="STRING" id="1121409.SAMN02745124_00534"/>
<evidence type="ECO:0000313" key="2">
    <source>
        <dbReference type="Proteomes" id="UP000184139"/>
    </source>
</evidence>
<name>A0A1M5T0N5_9BACT</name>
<dbReference type="RefSeq" id="WP_073373273.1">
    <property type="nucleotide sequence ID" value="NZ_FQXS01000002.1"/>
</dbReference>
<sequence length="411" mass="47210">MYLTTMTHRDELFDLTLRWLNDRFEPQDGKIVTRIFLYESAVSAVLVERVTGLLTRLFSGPLQIERIWQKQELRQRLIHYLPRNSERTGFLIRRFTDNPEYFFPRLPIDALLVTGPGLRLLAIGRIKRLSRVAEKVSFRLVDALFKEIQAEARVIAGRRAASSGVSLIDLVSSEREMYTDFTAAETEVARRFRNHNVWIPRRAMTVNDLIGFKIIGDQELIDRVPLLLQQQPGVALIETERHSGDYNATNLLVEITLPEPAALAAQLNKFDWSIARQRGLDPEETQRGFADYLARGADTVRMEIILTTYDELMESEFGRSTHELRVLRLRQRQAYNGPIAHNGAYLIEYLLALASSPTTDIVELPIKMYGRYLPETIDSAKCTLFGYDIDAGMLDAFCLKTINLDQRPDRF</sequence>
<organism evidence="1 2">
    <name type="scientific">Desulfofustis glycolicus DSM 9705</name>
    <dbReference type="NCBI Taxonomy" id="1121409"/>
    <lineage>
        <taxon>Bacteria</taxon>
        <taxon>Pseudomonadati</taxon>
        <taxon>Thermodesulfobacteriota</taxon>
        <taxon>Desulfobulbia</taxon>
        <taxon>Desulfobulbales</taxon>
        <taxon>Desulfocapsaceae</taxon>
        <taxon>Desulfofustis</taxon>
    </lineage>
</organism>
<keyword evidence="2" id="KW-1185">Reference proteome</keyword>